<evidence type="ECO:0000256" key="5">
    <source>
        <dbReference type="SAM" id="Coils"/>
    </source>
</evidence>
<name>A0A9Q3FMC5_9BASI</name>
<dbReference type="Gene3D" id="1.20.5.500">
    <property type="entry name" value="Single helix bin"/>
    <property type="match status" value="1"/>
</dbReference>
<dbReference type="EMBL" id="AVOT02046397">
    <property type="protein sequence ID" value="MBW0541709.1"/>
    <property type="molecule type" value="Genomic_DNA"/>
</dbReference>
<evidence type="ECO:0000313" key="8">
    <source>
        <dbReference type="Proteomes" id="UP000765509"/>
    </source>
</evidence>
<feature type="compositionally biased region" description="Basic and acidic residues" evidence="6">
    <location>
        <begin position="108"/>
        <end position="122"/>
    </location>
</feature>
<sequence>MMRASSVPASAKGGLAPSRGLLILRRSPHLPPFSQVCFICCHSFRTALTTSSTMFSKAFQQSHLAINRTIVICPARRNLPRLMLTNQFNTHANPILGPENPGAVSESKGFKDRERSEEARYIRSKEASELKKLRQELEKQKAKIDELEKSVNAKK</sequence>
<reference evidence="7" key="1">
    <citation type="submission" date="2021-03" db="EMBL/GenBank/DDBJ databases">
        <title>Draft genome sequence of rust myrtle Austropuccinia psidii MF-1, a brazilian biotype.</title>
        <authorList>
            <person name="Quecine M.C."/>
            <person name="Pachon D.M.R."/>
            <person name="Bonatelli M.L."/>
            <person name="Correr F.H."/>
            <person name="Franceschini L.M."/>
            <person name="Leite T.F."/>
            <person name="Margarido G.R.A."/>
            <person name="Almeida C.A."/>
            <person name="Ferrarezi J.A."/>
            <person name="Labate C.A."/>
        </authorList>
    </citation>
    <scope>NUCLEOTIDE SEQUENCE</scope>
    <source>
        <strain evidence="7">MF-1</strain>
    </source>
</reference>
<dbReference type="Pfam" id="PF04568">
    <property type="entry name" value="IATP"/>
    <property type="match status" value="1"/>
</dbReference>
<dbReference type="AlphaFoldDB" id="A0A9Q3FMC5"/>
<feature type="coiled-coil region" evidence="5">
    <location>
        <begin position="123"/>
        <end position="154"/>
    </location>
</feature>
<evidence type="ECO:0000256" key="4">
    <source>
        <dbReference type="RuleBase" id="RU368087"/>
    </source>
</evidence>
<protein>
    <recommendedName>
        <fullName evidence="4">ATPase inhibitor, mitochondrial</fullName>
    </recommendedName>
</protein>
<dbReference type="Proteomes" id="UP000765509">
    <property type="component" value="Unassembled WGS sequence"/>
</dbReference>
<evidence type="ECO:0000256" key="2">
    <source>
        <dbReference type="ARBA" id="ARBA00010901"/>
    </source>
</evidence>
<evidence type="ECO:0000256" key="3">
    <source>
        <dbReference type="ARBA" id="ARBA00023128"/>
    </source>
</evidence>
<keyword evidence="5" id="KW-0175">Coiled coil</keyword>
<keyword evidence="3" id="KW-0496">Mitochondrion</keyword>
<dbReference type="GO" id="GO:0005739">
    <property type="term" value="C:mitochondrion"/>
    <property type="evidence" value="ECO:0007669"/>
    <property type="project" value="UniProtKB-SubCell"/>
</dbReference>
<comment type="function">
    <text evidence="4">Inhibits the enzyme activity of ATPase.</text>
</comment>
<comment type="similarity">
    <text evidence="2 4">Belongs to the ATPase inhibitor family.</text>
</comment>
<proteinExistence type="inferred from homology"/>
<dbReference type="InterPro" id="IPR007648">
    <property type="entry name" value="ATPase_inhibitor_mt"/>
</dbReference>
<feature type="region of interest" description="Disordered" evidence="6">
    <location>
        <begin position="92"/>
        <end position="122"/>
    </location>
</feature>
<gene>
    <name evidence="7" type="ORF">O181_081424</name>
</gene>
<dbReference type="OrthoDB" id="5532350at2759"/>
<accession>A0A9Q3FMC5</accession>
<comment type="caution">
    <text evidence="7">The sequence shown here is derived from an EMBL/GenBank/DDBJ whole genome shotgun (WGS) entry which is preliminary data.</text>
</comment>
<dbReference type="GO" id="GO:0042030">
    <property type="term" value="F:ATPase inhibitor activity"/>
    <property type="evidence" value="ECO:0007669"/>
    <property type="project" value="InterPro"/>
</dbReference>
<evidence type="ECO:0000256" key="1">
    <source>
        <dbReference type="ARBA" id="ARBA00004173"/>
    </source>
</evidence>
<keyword evidence="8" id="KW-1185">Reference proteome</keyword>
<organism evidence="7 8">
    <name type="scientific">Austropuccinia psidii MF-1</name>
    <dbReference type="NCBI Taxonomy" id="1389203"/>
    <lineage>
        <taxon>Eukaryota</taxon>
        <taxon>Fungi</taxon>
        <taxon>Dikarya</taxon>
        <taxon>Basidiomycota</taxon>
        <taxon>Pucciniomycotina</taxon>
        <taxon>Pucciniomycetes</taxon>
        <taxon>Pucciniales</taxon>
        <taxon>Sphaerophragmiaceae</taxon>
        <taxon>Austropuccinia</taxon>
    </lineage>
</organism>
<comment type="subcellular location">
    <subcellularLocation>
        <location evidence="1">Mitochondrion</location>
    </subcellularLocation>
</comment>
<evidence type="ECO:0000313" key="7">
    <source>
        <dbReference type="EMBL" id="MBW0541709.1"/>
    </source>
</evidence>
<evidence type="ECO:0000256" key="6">
    <source>
        <dbReference type="SAM" id="MobiDB-lite"/>
    </source>
</evidence>